<feature type="compositionally biased region" description="Low complexity" evidence="1">
    <location>
        <begin position="238"/>
        <end position="256"/>
    </location>
</feature>
<dbReference type="Proteomes" id="UP000183263">
    <property type="component" value="Unassembled WGS sequence"/>
</dbReference>
<sequence>MARDRDPDADFTGDNEPVDVGAVRRDDALIDSIAAGGVVPTDTHEQYELALLLTDWRNSIVSEPLPAGPSLDEALAAVERSRPSARLRLLRPIAGAAAAVAVALGGATILSYDAEPGDPLWAVKSVVFSSQADSTMAKMDARSQLEQAERLIAEGNGAAARSMLATAAERATGVRDSGQRDELEDWRGRLAAELETTDPEPSTTAPGTTPDDPATPDQGGAPPEVAPDVEGDPGAELPGPDSGTVDPTTTTTPNPGIMRAPVDPTTTTTTSPTSARPSTTTTTTTTTPPGAPR</sequence>
<evidence type="ECO:0000256" key="1">
    <source>
        <dbReference type="SAM" id="MobiDB-lite"/>
    </source>
</evidence>
<organism evidence="4 5">
    <name type="scientific">Rhodococcus triatomae</name>
    <dbReference type="NCBI Taxonomy" id="300028"/>
    <lineage>
        <taxon>Bacteria</taxon>
        <taxon>Bacillati</taxon>
        <taxon>Actinomycetota</taxon>
        <taxon>Actinomycetes</taxon>
        <taxon>Mycobacteriales</taxon>
        <taxon>Nocardiaceae</taxon>
        <taxon>Rhodococcus</taxon>
    </lineage>
</organism>
<dbReference type="InterPro" id="IPR031928">
    <property type="entry name" value="RsdA_SigD-bd"/>
</dbReference>
<feature type="domain" description="Anti-sigma-D factor RsdA sigma factor binding region" evidence="3">
    <location>
        <begin position="19"/>
        <end position="64"/>
    </location>
</feature>
<proteinExistence type="predicted"/>
<dbReference type="OrthoDB" id="5191711at2"/>
<dbReference type="EMBL" id="FNDN01000003">
    <property type="protein sequence ID" value="SDH85075.1"/>
    <property type="molecule type" value="Genomic_DNA"/>
</dbReference>
<feature type="region of interest" description="Disordered" evidence="1">
    <location>
        <begin position="193"/>
        <end position="293"/>
    </location>
</feature>
<keyword evidence="2" id="KW-0812">Transmembrane</keyword>
<evidence type="ECO:0000256" key="2">
    <source>
        <dbReference type="SAM" id="Phobius"/>
    </source>
</evidence>
<evidence type="ECO:0000313" key="5">
    <source>
        <dbReference type="Proteomes" id="UP000183263"/>
    </source>
</evidence>
<evidence type="ECO:0000313" key="4">
    <source>
        <dbReference type="EMBL" id="SDH85075.1"/>
    </source>
</evidence>
<dbReference type="Gene3D" id="6.10.250.1300">
    <property type="match status" value="1"/>
</dbReference>
<name>A0A1G8FSG0_9NOCA</name>
<dbReference type="AlphaFoldDB" id="A0A1G8FSG0"/>
<feature type="transmembrane region" description="Helical" evidence="2">
    <location>
        <begin position="89"/>
        <end position="112"/>
    </location>
</feature>
<reference evidence="4 5" key="1">
    <citation type="submission" date="2016-10" db="EMBL/GenBank/DDBJ databases">
        <authorList>
            <person name="de Groot N.N."/>
        </authorList>
    </citation>
    <scope>NUCLEOTIDE SEQUENCE [LARGE SCALE GENOMIC DNA]</scope>
    <source>
        <strain evidence="4 5">DSM 44892</strain>
    </source>
</reference>
<accession>A0A1G8FSG0</accession>
<feature type="compositionally biased region" description="Low complexity" evidence="1">
    <location>
        <begin position="264"/>
        <end position="293"/>
    </location>
</feature>
<keyword evidence="5" id="KW-1185">Reference proteome</keyword>
<dbReference type="RefSeq" id="WP_072736642.1">
    <property type="nucleotide sequence ID" value="NZ_CP048813.1"/>
</dbReference>
<dbReference type="Pfam" id="PF16751">
    <property type="entry name" value="RsdA_SigD_bd"/>
    <property type="match status" value="1"/>
</dbReference>
<feature type="compositionally biased region" description="Low complexity" evidence="1">
    <location>
        <begin position="203"/>
        <end position="223"/>
    </location>
</feature>
<gene>
    <name evidence="4" type="ORF">SAMN05444695_103379</name>
</gene>
<protein>
    <submittedName>
        <fullName evidence="4">Anti-sigma-D factor RsdA to sigma factor binding region</fullName>
    </submittedName>
</protein>
<keyword evidence="2" id="KW-0472">Membrane</keyword>
<keyword evidence="2" id="KW-1133">Transmembrane helix</keyword>
<evidence type="ECO:0000259" key="3">
    <source>
        <dbReference type="Pfam" id="PF16751"/>
    </source>
</evidence>